<reference evidence="2 3" key="2">
    <citation type="journal article" date="2018" name="Nature">
        <title>Mutant phenotypes for thousands of bacterial genes of unknown function.</title>
        <authorList>
            <person name="Price M.N."/>
            <person name="Wetmore K.M."/>
            <person name="Waters R.J."/>
            <person name="Callaghan M."/>
            <person name="Ray J."/>
            <person name="Liu H."/>
            <person name="Kuehl J.V."/>
            <person name="Melnyk R.A."/>
            <person name="Lamson J.S."/>
            <person name="Suh Y."/>
            <person name="Carlson H.K."/>
            <person name="Esquivel Z."/>
            <person name="Sadeeshkumar H."/>
            <person name="Chakraborty R."/>
            <person name="Zane G.M."/>
            <person name="Rubin B.E."/>
            <person name="Wall J.D."/>
            <person name="Visel A."/>
            <person name="Bristow J."/>
            <person name="Blow M.J."/>
            <person name="Arkin A.P."/>
            <person name="Deutschbauer A.M."/>
        </authorList>
    </citation>
    <scope>NUCLEOTIDE SEQUENCE [LARGE SCALE GENOMIC DNA]</scope>
    <source>
        <strain evidence="2 3">FW300-N1B4</strain>
    </source>
</reference>
<proteinExistence type="predicted"/>
<dbReference type="InterPro" id="IPR006016">
    <property type="entry name" value="UspA"/>
</dbReference>
<dbReference type="Pfam" id="PF00582">
    <property type="entry name" value="Usp"/>
    <property type="match status" value="1"/>
</dbReference>
<dbReference type="RefSeq" id="WP_063343199.1">
    <property type="nucleotide sequence ID" value="NZ_LUKJ01000003.1"/>
</dbReference>
<organism evidence="2 3">
    <name type="scientific">Pseudomonas fluorescens</name>
    <dbReference type="NCBI Taxonomy" id="294"/>
    <lineage>
        <taxon>Bacteria</taxon>
        <taxon>Pseudomonadati</taxon>
        <taxon>Pseudomonadota</taxon>
        <taxon>Gammaproteobacteria</taxon>
        <taxon>Pseudomonadales</taxon>
        <taxon>Pseudomonadaceae</taxon>
        <taxon>Pseudomonas</taxon>
    </lineage>
</organism>
<comment type="caution">
    <text evidence="2">The sequence shown here is derived from an EMBL/GenBank/DDBJ whole genome shotgun (WGS) entry which is preliminary data.</text>
</comment>
<evidence type="ECO:0000313" key="3">
    <source>
        <dbReference type="Proteomes" id="UP000076489"/>
    </source>
</evidence>
<evidence type="ECO:0000259" key="1">
    <source>
        <dbReference type="Pfam" id="PF00582"/>
    </source>
</evidence>
<sequence>MSQTQRLLLIAPCAMTRTPAFDRAAMLARAMQLPLHIVKGTVQHTGLNRLLGTIAEQLLHRAPCSVLAIKSGRMLQGE</sequence>
<name>A0A166PV68_PSEFL</name>
<dbReference type="OrthoDB" id="239260at2"/>
<dbReference type="Proteomes" id="UP000076489">
    <property type="component" value="Unassembled WGS sequence"/>
</dbReference>
<dbReference type="AlphaFoldDB" id="A0A166PV68"/>
<dbReference type="SUPFAM" id="SSF52402">
    <property type="entry name" value="Adenine nucleotide alpha hydrolases-like"/>
    <property type="match status" value="1"/>
</dbReference>
<accession>A0A166PV68</accession>
<dbReference type="Gene3D" id="3.40.50.12370">
    <property type="match status" value="1"/>
</dbReference>
<reference evidence="3" key="1">
    <citation type="submission" date="2016-03" db="EMBL/GenBank/DDBJ databases">
        <authorList>
            <person name="Ray J."/>
            <person name="Price M."/>
            <person name="Deutschbauer A."/>
        </authorList>
    </citation>
    <scope>NUCLEOTIDE SEQUENCE [LARGE SCALE GENOMIC DNA]</scope>
    <source>
        <strain evidence="3">FW300-N1B4</strain>
    </source>
</reference>
<feature type="domain" description="UspA" evidence="1">
    <location>
        <begin position="37"/>
        <end position="70"/>
    </location>
</feature>
<dbReference type="EMBL" id="LUKJ01000003">
    <property type="protein sequence ID" value="KZN19359.1"/>
    <property type="molecule type" value="Genomic_DNA"/>
</dbReference>
<protein>
    <recommendedName>
        <fullName evidence="1">UspA domain-containing protein</fullName>
    </recommendedName>
</protein>
<gene>
    <name evidence="2" type="ORF">A1D17_25550</name>
</gene>
<evidence type="ECO:0000313" key="2">
    <source>
        <dbReference type="EMBL" id="KZN19359.1"/>
    </source>
</evidence>